<accession>A0A3N1ZZL5</accession>
<sequence>MPRPPESQKGPPATQPFVEEAGARRFNLRWFWWQCDRMTCSKRPVWIAVAILVATTAQLALAVLAPHLPQFSGKAFGARLVAYPLLMCLVPAIWFCRHRRSPAPAPWPAFALVMLPFLVDVSGNTLDLYDRVLWFDDLCHFLNWFLLLSGLGLLLDAERRAPRGLVALAIAGAGALLAIVWEVGEWATFIRFGTELGTAYTDTLGDLALGTLGGCLAAALVSLRRANRTS</sequence>
<feature type="transmembrane region" description="Helical" evidence="1">
    <location>
        <begin position="45"/>
        <end position="64"/>
    </location>
</feature>
<organism evidence="2 3">
    <name type="scientific">Luteococcus japonicus</name>
    <dbReference type="NCBI Taxonomy" id="33984"/>
    <lineage>
        <taxon>Bacteria</taxon>
        <taxon>Bacillati</taxon>
        <taxon>Actinomycetota</taxon>
        <taxon>Actinomycetes</taxon>
        <taxon>Propionibacteriales</taxon>
        <taxon>Propionibacteriaceae</taxon>
        <taxon>Luteococcus</taxon>
    </lineage>
</organism>
<dbReference type="InterPro" id="IPR014509">
    <property type="entry name" value="YjdF-like"/>
</dbReference>
<name>A0A3N1ZZL5_9ACTN</name>
<dbReference type="AlphaFoldDB" id="A0A3N1ZZL5"/>
<evidence type="ECO:0000313" key="2">
    <source>
        <dbReference type="EMBL" id="ROR55927.1"/>
    </source>
</evidence>
<feature type="transmembrane region" description="Helical" evidence="1">
    <location>
        <begin position="76"/>
        <end position="95"/>
    </location>
</feature>
<dbReference type="Pfam" id="PF09997">
    <property type="entry name" value="DUF2238"/>
    <property type="match status" value="1"/>
</dbReference>
<feature type="transmembrane region" description="Helical" evidence="1">
    <location>
        <begin position="204"/>
        <end position="223"/>
    </location>
</feature>
<protein>
    <submittedName>
        <fullName evidence="2">Uncharacterized protein</fullName>
    </submittedName>
</protein>
<feature type="transmembrane region" description="Helical" evidence="1">
    <location>
        <begin position="107"/>
        <end position="129"/>
    </location>
</feature>
<reference evidence="2 3" key="1">
    <citation type="submission" date="2018-11" db="EMBL/GenBank/DDBJ databases">
        <title>Sequencing the genomes of 1000 actinobacteria strains.</title>
        <authorList>
            <person name="Klenk H.-P."/>
        </authorList>
    </citation>
    <scope>NUCLEOTIDE SEQUENCE [LARGE SCALE GENOMIC DNA]</scope>
    <source>
        <strain evidence="2 3">DSM 10546</strain>
    </source>
</reference>
<dbReference type="Proteomes" id="UP000275749">
    <property type="component" value="Unassembled WGS sequence"/>
</dbReference>
<keyword evidence="1" id="KW-0812">Transmembrane</keyword>
<keyword evidence="1" id="KW-1133">Transmembrane helix</keyword>
<dbReference type="EMBL" id="RKHG01000001">
    <property type="protein sequence ID" value="ROR55927.1"/>
    <property type="molecule type" value="Genomic_DNA"/>
</dbReference>
<feature type="transmembrane region" description="Helical" evidence="1">
    <location>
        <begin position="141"/>
        <end position="157"/>
    </location>
</feature>
<gene>
    <name evidence="2" type="ORF">EDD41_3218</name>
</gene>
<feature type="transmembrane region" description="Helical" evidence="1">
    <location>
        <begin position="164"/>
        <end position="184"/>
    </location>
</feature>
<comment type="caution">
    <text evidence="2">The sequence shown here is derived from an EMBL/GenBank/DDBJ whole genome shotgun (WGS) entry which is preliminary data.</text>
</comment>
<proteinExistence type="predicted"/>
<keyword evidence="1" id="KW-0472">Membrane</keyword>
<evidence type="ECO:0000256" key="1">
    <source>
        <dbReference type="SAM" id="Phobius"/>
    </source>
</evidence>
<evidence type="ECO:0000313" key="3">
    <source>
        <dbReference type="Proteomes" id="UP000275749"/>
    </source>
</evidence>